<reference evidence="1 2" key="1">
    <citation type="journal article" date="2012" name="Appl. Environ. Microbiol.">
        <title>Genome Sequence of Thermotolerant Bacillus methanolicus: Features and Regulation Related to Methylotrophy and Production of L-Lysine and L-Glutamate from Methanol.</title>
        <authorList>
            <person name="Heggeset T.M."/>
            <person name="Krog A."/>
            <person name="Balzer S."/>
            <person name="Wentzel A."/>
            <person name="Ellingsen T.E."/>
            <person name="Brautaset T."/>
        </authorList>
    </citation>
    <scope>NUCLEOTIDE SEQUENCE [LARGE SCALE GENOMIC DNA]</scope>
    <source>
        <strain evidence="1 2">PB1</strain>
    </source>
</reference>
<dbReference type="EMBL" id="AFEU01000001">
    <property type="protein sequence ID" value="EIJ82104.1"/>
    <property type="molecule type" value="Genomic_DNA"/>
</dbReference>
<dbReference type="RefSeq" id="WP_003350894.1">
    <property type="nucleotide sequence ID" value="NZ_AFEU01000001.1"/>
</dbReference>
<dbReference type="Proteomes" id="UP000010523">
    <property type="component" value="Unassembled WGS sequence"/>
</dbReference>
<gene>
    <name evidence="1" type="ORF">PB1_04180</name>
</gene>
<comment type="caution">
    <text evidence="1">The sequence shown here is derived from an EMBL/GenBank/DDBJ whole genome shotgun (WGS) entry which is preliminary data.</text>
</comment>
<dbReference type="PATRIC" id="fig|997296.3.peg.912"/>
<dbReference type="eggNOG" id="ENOG503347K">
    <property type="taxonomic scope" value="Bacteria"/>
</dbReference>
<dbReference type="STRING" id="997296.PB1_04180"/>
<evidence type="ECO:0000313" key="1">
    <source>
        <dbReference type="EMBL" id="EIJ82104.1"/>
    </source>
</evidence>
<protein>
    <submittedName>
        <fullName evidence="1">Uncharacterized protein</fullName>
    </submittedName>
</protein>
<keyword evidence="2" id="KW-1185">Reference proteome</keyword>
<evidence type="ECO:0000313" key="2">
    <source>
        <dbReference type="Proteomes" id="UP000010523"/>
    </source>
</evidence>
<dbReference type="OrthoDB" id="1707312at2"/>
<name>I3E6I3_BACMT</name>
<organism evidence="1 2">
    <name type="scientific">Bacillus methanolicus PB1</name>
    <dbReference type="NCBI Taxonomy" id="997296"/>
    <lineage>
        <taxon>Bacteria</taxon>
        <taxon>Bacillati</taxon>
        <taxon>Bacillota</taxon>
        <taxon>Bacilli</taxon>
        <taxon>Bacillales</taxon>
        <taxon>Bacillaceae</taxon>
        <taxon>Bacillus</taxon>
    </lineage>
</organism>
<dbReference type="AlphaFoldDB" id="I3E6I3"/>
<sequence length="81" mass="8796">MSLKHKVTINVAKPGGGRSPVIQSSRQTIRSKLLDLLFGKKVSLLVITPGDSVETVEIKEIREGGVEHEQNQASSRCGLRS</sequence>
<proteinExistence type="predicted"/>
<accession>I3E6I3</accession>